<gene>
    <name evidence="3" type="ORF">SAMN05660236_5812</name>
</gene>
<dbReference type="PANTHER" id="PTHR42964:SF1">
    <property type="entry name" value="POLYKETIDE BIOSYNTHESIS ENOYL-COA HYDRATASE PKSH-RELATED"/>
    <property type="match status" value="1"/>
</dbReference>
<dbReference type="GO" id="GO:0003824">
    <property type="term" value="F:catalytic activity"/>
    <property type="evidence" value="ECO:0007669"/>
    <property type="project" value="InterPro"/>
</dbReference>
<dbReference type="RefSeq" id="WP_079690309.1">
    <property type="nucleotide sequence ID" value="NZ_FUZU01000005.1"/>
</dbReference>
<dbReference type="InterPro" id="IPR051683">
    <property type="entry name" value="Enoyl-CoA_Hydratase/Isomerase"/>
</dbReference>
<proteinExistence type="inferred from homology"/>
<keyword evidence="4" id="KW-1185">Reference proteome</keyword>
<accession>A0A1T5MM16</accession>
<dbReference type="STRING" id="688867.SAMN05660236_5812"/>
<evidence type="ECO:0000256" key="2">
    <source>
        <dbReference type="RuleBase" id="RU003707"/>
    </source>
</evidence>
<dbReference type="PANTHER" id="PTHR42964">
    <property type="entry name" value="ENOYL-COA HYDRATASE"/>
    <property type="match status" value="1"/>
</dbReference>
<dbReference type="EMBL" id="FUZU01000005">
    <property type="protein sequence ID" value="SKC89287.1"/>
    <property type="molecule type" value="Genomic_DNA"/>
</dbReference>
<dbReference type="CDD" id="cd06558">
    <property type="entry name" value="crotonase-like"/>
    <property type="match status" value="1"/>
</dbReference>
<evidence type="ECO:0000256" key="1">
    <source>
        <dbReference type="ARBA" id="ARBA00005254"/>
    </source>
</evidence>
<protein>
    <submittedName>
        <fullName evidence="3">Methylglutaconyl-CoA hydratase</fullName>
    </submittedName>
</protein>
<dbReference type="Pfam" id="PF00378">
    <property type="entry name" value="ECH_1"/>
    <property type="match status" value="1"/>
</dbReference>
<organism evidence="3 4">
    <name type="scientific">Ohtaekwangia koreensis</name>
    <dbReference type="NCBI Taxonomy" id="688867"/>
    <lineage>
        <taxon>Bacteria</taxon>
        <taxon>Pseudomonadati</taxon>
        <taxon>Bacteroidota</taxon>
        <taxon>Cytophagia</taxon>
        <taxon>Cytophagales</taxon>
        <taxon>Fulvivirgaceae</taxon>
        <taxon>Ohtaekwangia</taxon>
    </lineage>
</organism>
<evidence type="ECO:0000313" key="3">
    <source>
        <dbReference type="EMBL" id="SKC89287.1"/>
    </source>
</evidence>
<comment type="similarity">
    <text evidence="1 2">Belongs to the enoyl-CoA hydratase/isomerase family.</text>
</comment>
<dbReference type="Gene3D" id="3.90.226.10">
    <property type="entry name" value="2-enoyl-CoA Hydratase, Chain A, domain 1"/>
    <property type="match status" value="1"/>
</dbReference>
<dbReference type="Proteomes" id="UP000190961">
    <property type="component" value="Unassembled WGS sequence"/>
</dbReference>
<sequence length="257" mass="28726">MNQIEYTVKDRIGYITLNRPEKRNALSFELVAALKEAFTKAEDDTAVKIIILRANGEAFCAGADLGYLQQLQKFSYEENLADSNHLKELFLKIYTLKKVVIAQVQGHALAGGCGLASVCDFIFAVPEAKFGYTEVKIGFIPAIVMVFLLRKIGEAKAKQLLLSGDLITAEDAYRIGLINYIVDKEKIENEVLEFSYRLIHTNSSNSMELTKQMIASIQSLHLDDALTFASTMNAKARTSEDCIKGIQAFLNKEKIQW</sequence>
<evidence type="ECO:0000313" key="4">
    <source>
        <dbReference type="Proteomes" id="UP000190961"/>
    </source>
</evidence>
<dbReference type="AlphaFoldDB" id="A0A1T5MM16"/>
<dbReference type="PROSITE" id="PS00166">
    <property type="entry name" value="ENOYL_COA_HYDRATASE"/>
    <property type="match status" value="1"/>
</dbReference>
<dbReference type="InterPro" id="IPR018376">
    <property type="entry name" value="Enoyl-CoA_hyd/isom_CS"/>
</dbReference>
<dbReference type="InterPro" id="IPR001753">
    <property type="entry name" value="Enoyl-CoA_hydra/iso"/>
</dbReference>
<dbReference type="OrthoDB" id="9775794at2"/>
<dbReference type="InterPro" id="IPR029045">
    <property type="entry name" value="ClpP/crotonase-like_dom_sf"/>
</dbReference>
<dbReference type="SUPFAM" id="SSF52096">
    <property type="entry name" value="ClpP/crotonase"/>
    <property type="match status" value="1"/>
</dbReference>
<reference evidence="3 4" key="1">
    <citation type="submission" date="2017-02" db="EMBL/GenBank/DDBJ databases">
        <authorList>
            <person name="Peterson S.W."/>
        </authorList>
    </citation>
    <scope>NUCLEOTIDE SEQUENCE [LARGE SCALE GENOMIC DNA]</scope>
    <source>
        <strain evidence="3 4">DSM 25262</strain>
    </source>
</reference>
<name>A0A1T5MM16_9BACT</name>